<gene>
    <name evidence="6" type="primary">modA</name>
    <name evidence="6" type="ORF">DN069_38305</name>
</gene>
<dbReference type="PANTHER" id="PTHR30632:SF0">
    <property type="entry name" value="SULFATE-BINDING PROTEIN"/>
    <property type="match status" value="1"/>
</dbReference>
<dbReference type="Gene3D" id="3.40.190.10">
    <property type="entry name" value="Periplasmic binding protein-like II"/>
    <property type="match status" value="2"/>
</dbReference>
<dbReference type="PROSITE" id="PS51257">
    <property type="entry name" value="PROKAR_LIPOPROTEIN"/>
    <property type="match status" value="1"/>
</dbReference>
<dbReference type="InterPro" id="IPR005950">
    <property type="entry name" value="ModA"/>
</dbReference>
<keyword evidence="2 4" id="KW-0479">Metal-binding</keyword>
<dbReference type="PANTHER" id="PTHR30632">
    <property type="entry name" value="MOLYBDATE-BINDING PERIPLASMIC PROTEIN"/>
    <property type="match status" value="1"/>
</dbReference>
<name>A0A2X0I607_9ACTN</name>
<organism evidence="6 7">
    <name type="scientific">Streptacidiphilus pinicola</name>
    <dbReference type="NCBI Taxonomy" id="2219663"/>
    <lineage>
        <taxon>Bacteria</taxon>
        <taxon>Bacillati</taxon>
        <taxon>Actinomycetota</taxon>
        <taxon>Actinomycetes</taxon>
        <taxon>Kitasatosporales</taxon>
        <taxon>Streptomycetaceae</taxon>
        <taxon>Streptacidiphilus</taxon>
    </lineage>
</organism>
<dbReference type="GO" id="GO:0030973">
    <property type="term" value="F:molybdate ion binding"/>
    <property type="evidence" value="ECO:0007669"/>
    <property type="project" value="TreeGrafter"/>
</dbReference>
<dbReference type="GO" id="GO:0046872">
    <property type="term" value="F:metal ion binding"/>
    <property type="evidence" value="ECO:0007669"/>
    <property type="project" value="UniProtKB-KW"/>
</dbReference>
<evidence type="ECO:0000256" key="2">
    <source>
        <dbReference type="ARBA" id="ARBA00022723"/>
    </source>
</evidence>
<feature type="binding site" evidence="4">
    <location>
        <position position="67"/>
    </location>
    <ligand>
        <name>molybdate</name>
        <dbReference type="ChEBI" id="CHEBI:36264"/>
    </ligand>
</feature>
<evidence type="ECO:0000256" key="1">
    <source>
        <dbReference type="ARBA" id="ARBA00009175"/>
    </source>
</evidence>
<feature type="binding site" evidence="4">
    <location>
        <position position="216"/>
    </location>
    <ligand>
        <name>molybdate</name>
        <dbReference type="ChEBI" id="CHEBI:36264"/>
    </ligand>
</feature>
<reference evidence="6 7" key="1">
    <citation type="submission" date="2018-06" db="EMBL/GenBank/DDBJ databases">
        <title>Streptacidiphilus pinicola sp. nov., isolated from pine grove soil.</title>
        <authorList>
            <person name="Roh S.G."/>
            <person name="Park S."/>
            <person name="Kim M.-K."/>
            <person name="Yun B.-R."/>
            <person name="Park J."/>
            <person name="Kim M.J."/>
            <person name="Kim Y.S."/>
            <person name="Kim S.B."/>
        </authorList>
    </citation>
    <scope>NUCLEOTIDE SEQUENCE [LARGE SCALE GENOMIC DNA]</scope>
    <source>
        <strain evidence="6 7">MMS16-CNU450</strain>
    </source>
</reference>
<keyword evidence="7" id="KW-1185">Reference proteome</keyword>
<proteinExistence type="inferred from homology"/>
<dbReference type="PIRSF" id="PIRSF004846">
    <property type="entry name" value="ModA"/>
    <property type="match status" value="1"/>
</dbReference>
<dbReference type="AlphaFoldDB" id="A0A2X0I607"/>
<evidence type="ECO:0000256" key="3">
    <source>
        <dbReference type="ARBA" id="ARBA00022729"/>
    </source>
</evidence>
<dbReference type="SUPFAM" id="SSF53850">
    <property type="entry name" value="Periplasmic binding protein-like II"/>
    <property type="match status" value="1"/>
</dbReference>
<evidence type="ECO:0000313" key="6">
    <source>
        <dbReference type="EMBL" id="RAG80402.1"/>
    </source>
</evidence>
<feature type="signal peptide" evidence="5">
    <location>
        <begin position="1"/>
        <end position="36"/>
    </location>
</feature>
<feature type="chain" id="PRO_5016055944" evidence="5">
    <location>
        <begin position="37"/>
        <end position="280"/>
    </location>
</feature>
<dbReference type="Proteomes" id="UP000248889">
    <property type="component" value="Unassembled WGS sequence"/>
</dbReference>
<evidence type="ECO:0000313" key="7">
    <source>
        <dbReference type="Proteomes" id="UP000248889"/>
    </source>
</evidence>
<accession>A0A2X0I607</accession>
<keyword evidence="4" id="KW-0500">Molybdenum</keyword>
<dbReference type="OrthoDB" id="9785015at2"/>
<dbReference type="InterPro" id="IPR050682">
    <property type="entry name" value="ModA/WtpA"/>
</dbReference>
<dbReference type="Pfam" id="PF13531">
    <property type="entry name" value="SBP_bac_11"/>
    <property type="match status" value="1"/>
</dbReference>
<sequence length="280" mass="27189">MTTRPAPRLLRTAVAATAAVALLGLAACSSSGGSTAGSSASATASASTGAGTAAAISGKVTVFAAASLKNTFTELGKEFEAAHPGTSVTFNFGGSDTLAASIVSGAPADVFAAASKTTMQTVVSKGDAAGTPVDFAKNELEIAVAPNNPKHLTTLSGLSASGVKVALCAKTVPCGAAAVKALTAAGVKLTPVTLEQDVTSALNKVELGEVDAALVYKTDVKGAKGKVTGVDFPEAAKAITTYPIAALKGSSNAAAAQAFAAFVASAQGEQVLAAAGFQAP</sequence>
<feature type="binding site" evidence="4">
    <location>
        <position position="95"/>
    </location>
    <ligand>
        <name>molybdate</name>
        <dbReference type="ChEBI" id="CHEBI:36264"/>
    </ligand>
</feature>
<dbReference type="NCBIfam" id="TIGR01256">
    <property type="entry name" value="modA"/>
    <property type="match status" value="1"/>
</dbReference>
<evidence type="ECO:0000256" key="4">
    <source>
        <dbReference type="PIRSR" id="PIRSR004846-1"/>
    </source>
</evidence>
<feature type="binding site" evidence="4">
    <location>
        <position position="198"/>
    </location>
    <ligand>
        <name>molybdate</name>
        <dbReference type="ChEBI" id="CHEBI:36264"/>
    </ligand>
</feature>
<dbReference type="RefSeq" id="WP_111507864.1">
    <property type="nucleotide sequence ID" value="NZ_QKYN01000238.1"/>
</dbReference>
<keyword evidence="3 5" id="KW-0732">Signal</keyword>
<dbReference type="EMBL" id="QKYN01000238">
    <property type="protein sequence ID" value="RAG80402.1"/>
    <property type="molecule type" value="Genomic_DNA"/>
</dbReference>
<protein>
    <submittedName>
        <fullName evidence="6">Molybdate ABC transporter substrate-binding protein</fullName>
    </submittedName>
</protein>
<evidence type="ECO:0000256" key="5">
    <source>
        <dbReference type="SAM" id="SignalP"/>
    </source>
</evidence>
<comment type="caution">
    <text evidence="6">The sequence shown here is derived from an EMBL/GenBank/DDBJ whole genome shotgun (WGS) entry which is preliminary data.</text>
</comment>
<dbReference type="GO" id="GO:0015689">
    <property type="term" value="P:molybdate ion transport"/>
    <property type="evidence" value="ECO:0007669"/>
    <property type="project" value="InterPro"/>
</dbReference>
<comment type="similarity">
    <text evidence="1">Belongs to the bacterial solute-binding protein ModA family.</text>
</comment>